<dbReference type="EMBL" id="JAAIKR010000004">
    <property type="protein sequence ID" value="MBR9727547.1"/>
    <property type="molecule type" value="Genomic_DNA"/>
</dbReference>
<proteinExistence type="predicted"/>
<sequence length="243" mass="25464">MMKFMTLSNKNKLIALATCAVLISGCSDDDDDPMIVQEDAPAPVVMQTFDVTVTNLSANQPLSPVFIATHGADQSLWMAGAPASVAIEKLAEGGDSSDLTAISSLTHTVNGNGPIMPGMSETLTLSINEADVASISLATMLVNTNDAFAGVNNYDLTTMAVDDSSMMTLWVYDAGTEANSEAKGSMPGPADGGEGYNSVRDDVDFIHVHPGVISMYDGLADSVLTPSHRFDNPAISVKITRAQ</sequence>
<organism evidence="2 3">
    <name type="scientific">Shewanella intestini</name>
    <dbReference type="NCBI Taxonomy" id="2017544"/>
    <lineage>
        <taxon>Bacteria</taxon>
        <taxon>Pseudomonadati</taxon>
        <taxon>Pseudomonadota</taxon>
        <taxon>Gammaproteobacteria</taxon>
        <taxon>Alteromonadales</taxon>
        <taxon>Shewanellaceae</taxon>
        <taxon>Shewanella</taxon>
    </lineage>
</organism>
<reference evidence="2 3" key="1">
    <citation type="submission" date="2020-02" db="EMBL/GenBank/DDBJ databases">
        <title>Shewanella WXL01 sp. nov., a marine bacterium isolated from green algae in Luhuitou Fringing Reef (Northern South China Sea).</title>
        <authorList>
            <person name="Wang X."/>
        </authorList>
    </citation>
    <scope>NUCLEOTIDE SEQUENCE [LARGE SCALE GENOMIC DNA]</scope>
    <source>
        <strain evidence="2 3">MCCC 1A01895</strain>
    </source>
</reference>
<evidence type="ECO:0000313" key="2">
    <source>
        <dbReference type="EMBL" id="MBR9727547.1"/>
    </source>
</evidence>
<dbReference type="Pfam" id="PF06468">
    <property type="entry name" value="Spond_N"/>
    <property type="match status" value="1"/>
</dbReference>
<keyword evidence="3" id="KW-1185">Reference proteome</keyword>
<accession>A0ABS5I0K0</accession>
<dbReference type="NCBIfam" id="NF038123">
    <property type="entry name" value="NF038123_dom"/>
    <property type="match status" value="1"/>
</dbReference>
<dbReference type="InterPro" id="IPR009465">
    <property type="entry name" value="Spondin_N"/>
</dbReference>
<comment type="caution">
    <text evidence="2">The sequence shown here is derived from an EMBL/GenBank/DDBJ whole genome shotgun (WGS) entry which is preliminary data.</text>
</comment>
<evidence type="ECO:0000313" key="3">
    <source>
        <dbReference type="Proteomes" id="UP000811844"/>
    </source>
</evidence>
<name>A0ABS5I0K0_9GAMM</name>
<dbReference type="Proteomes" id="UP000811844">
    <property type="component" value="Unassembled WGS sequence"/>
</dbReference>
<protein>
    <recommendedName>
        <fullName evidence="1">Spondin domain-containing protein</fullName>
    </recommendedName>
</protein>
<dbReference type="InterPro" id="IPR038678">
    <property type="entry name" value="Spondin_N_sf"/>
</dbReference>
<dbReference type="Gene3D" id="2.60.40.2130">
    <property type="entry name" value="F-spondin domain"/>
    <property type="match status" value="1"/>
</dbReference>
<gene>
    <name evidence="2" type="ORF">G3R48_06050</name>
</gene>
<feature type="domain" description="Spondin" evidence="1">
    <location>
        <begin position="62"/>
        <end position="178"/>
    </location>
</feature>
<evidence type="ECO:0000259" key="1">
    <source>
        <dbReference type="Pfam" id="PF06468"/>
    </source>
</evidence>
<dbReference type="PROSITE" id="PS51257">
    <property type="entry name" value="PROKAR_LIPOPROTEIN"/>
    <property type="match status" value="1"/>
</dbReference>